<keyword evidence="3" id="KW-0645">Protease</keyword>
<dbReference type="AlphaFoldDB" id="A0A7W8YBZ9"/>
<proteinExistence type="inferred from homology"/>
<dbReference type="Pfam" id="PF02113">
    <property type="entry name" value="Peptidase_S13"/>
    <property type="match status" value="2"/>
</dbReference>
<gene>
    <name evidence="3" type="ORF">BKA12_001848</name>
</gene>
<dbReference type="EC" id="3.4.16.4" evidence="3"/>
<dbReference type="InterPro" id="IPR012338">
    <property type="entry name" value="Beta-lactam/transpept-like"/>
</dbReference>
<comment type="caution">
    <text evidence="3">The sequence shown here is derived from an EMBL/GenBank/DDBJ whole genome shotgun (WGS) entry which is preliminary data.</text>
</comment>
<dbReference type="InterPro" id="IPR000667">
    <property type="entry name" value="Peptidase_S13"/>
</dbReference>
<evidence type="ECO:0000256" key="1">
    <source>
        <dbReference type="ARBA" id="ARBA00006096"/>
    </source>
</evidence>
<name>A0A7W8YBZ9_9MICC</name>
<sequence length="457" mass="46477">MKWKTGQLALVALFAVVALIAGLITWAGIALGKSGEAAQSPLNRPTPASSSYSLFPPAQNASTEDFSAKSQALSGIFDGAQGNFTASVMDVSTGETVFSRNGDAAGVPASSLKTLTVAAALQSFPSSHRFATTTLLGADGTLYLRGGGDVLLGAGENSSRISGRAGLASLAEQTAKILKDDAAAPSSVRIVLDDSLFTGDALLPAWDKSLMTSGNISAVQPLAMWGARSSEAEKAGRVSDPAMTAAQVFEKALSSALSGSKTSVSGEVSRGTTAADARELTKVEGATVSEVVEFMGEESDNYVAEALGRLIALQQGKPASFEGATAAILEKTAALGVRTDGIQMVDASGLSADNRVSPSQLTAVLAAASRSTNRALRDMPYAFPIAGLSGTLDTRLTDSSVAGVVRAKTGTLAGVTTLTGTLVDGTGRQLVFSLFASDVTSLSDARATLDRAVAALI</sequence>
<evidence type="ECO:0000313" key="3">
    <source>
        <dbReference type="EMBL" id="MBB5598768.1"/>
    </source>
</evidence>
<organism evidence="3 4">
    <name type="scientific">Neomicrococcus lactis</name>
    <dbReference type="NCBI Taxonomy" id="732241"/>
    <lineage>
        <taxon>Bacteria</taxon>
        <taxon>Bacillati</taxon>
        <taxon>Actinomycetota</taxon>
        <taxon>Actinomycetes</taxon>
        <taxon>Micrococcales</taxon>
        <taxon>Micrococcaceae</taxon>
        <taxon>Neomicrococcus</taxon>
    </lineage>
</organism>
<dbReference type="GO" id="GO:0006508">
    <property type="term" value="P:proteolysis"/>
    <property type="evidence" value="ECO:0007669"/>
    <property type="project" value="InterPro"/>
</dbReference>
<keyword evidence="3" id="KW-0121">Carboxypeptidase</keyword>
<evidence type="ECO:0000313" key="4">
    <source>
        <dbReference type="Proteomes" id="UP000523863"/>
    </source>
</evidence>
<reference evidence="3 4" key="1">
    <citation type="submission" date="2020-08" db="EMBL/GenBank/DDBJ databases">
        <title>Sequencing the genomes of 1000 actinobacteria strains.</title>
        <authorList>
            <person name="Klenk H.-P."/>
        </authorList>
    </citation>
    <scope>NUCLEOTIDE SEQUENCE [LARGE SCALE GENOMIC DNA]</scope>
    <source>
        <strain evidence="3 4">DSM 23694</strain>
    </source>
</reference>
<dbReference type="PANTHER" id="PTHR30023">
    <property type="entry name" value="D-ALANYL-D-ALANINE CARBOXYPEPTIDASE"/>
    <property type="match status" value="1"/>
</dbReference>
<dbReference type="EC" id="3.4.21.-" evidence="3"/>
<comment type="similarity">
    <text evidence="1">Belongs to the peptidase S13 family.</text>
</comment>
<dbReference type="GO" id="GO:0009002">
    <property type="term" value="F:serine-type D-Ala-D-Ala carboxypeptidase activity"/>
    <property type="evidence" value="ECO:0007669"/>
    <property type="project" value="UniProtKB-EC"/>
</dbReference>
<dbReference type="EMBL" id="JACHBL010000001">
    <property type="protein sequence ID" value="MBB5598768.1"/>
    <property type="molecule type" value="Genomic_DNA"/>
</dbReference>
<keyword evidence="2 3" id="KW-0378">Hydrolase</keyword>
<keyword evidence="4" id="KW-1185">Reference proteome</keyword>
<dbReference type="Gene3D" id="3.40.710.10">
    <property type="entry name" value="DD-peptidase/beta-lactamase superfamily"/>
    <property type="match status" value="2"/>
</dbReference>
<protein>
    <submittedName>
        <fullName evidence="3">D-alanyl-D-alanine carboxypeptidase/D-alanyl-D-alanine-endopeptidase (Penicillin-binding protein 4)</fullName>
        <ecNumber evidence="3">3.4.16.4</ecNumber>
        <ecNumber evidence="3">3.4.21.-</ecNumber>
    </submittedName>
</protein>
<dbReference type="PRINTS" id="PR00922">
    <property type="entry name" value="DADACBPTASE3"/>
</dbReference>
<dbReference type="SUPFAM" id="SSF56601">
    <property type="entry name" value="beta-lactamase/transpeptidase-like"/>
    <property type="match status" value="1"/>
</dbReference>
<dbReference type="PANTHER" id="PTHR30023:SF0">
    <property type="entry name" value="PENICILLIN-SENSITIVE CARBOXYPEPTIDASE A"/>
    <property type="match status" value="1"/>
</dbReference>
<dbReference type="GO" id="GO:0000270">
    <property type="term" value="P:peptidoglycan metabolic process"/>
    <property type="evidence" value="ECO:0007669"/>
    <property type="project" value="TreeGrafter"/>
</dbReference>
<accession>A0A7W8YBZ9</accession>
<dbReference type="Proteomes" id="UP000523863">
    <property type="component" value="Unassembled WGS sequence"/>
</dbReference>
<dbReference type="RefSeq" id="WP_183642950.1">
    <property type="nucleotide sequence ID" value="NZ_JACHBL010000001.1"/>
</dbReference>
<dbReference type="NCBIfam" id="TIGR00666">
    <property type="entry name" value="PBP4"/>
    <property type="match status" value="1"/>
</dbReference>
<evidence type="ECO:0000256" key="2">
    <source>
        <dbReference type="ARBA" id="ARBA00022801"/>
    </source>
</evidence>